<dbReference type="EC" id="2.7.13.3" evidence="2"/>
<dbReference type="InterPro" id="IPR052162">
    <property type="entry name" value="Sensor_kinase/Photoreceptor"/>
</dbReference>
<gene>
    <name evidence="8" type="ORF">DC20_06610</name>
</gene>
<dbReference type="InterPro" id="IPR029016">
    <property type="entry name" value="GAF-like_dom_sf"/>
</dbReference>
<dbReference type="Pfam" id="PF02518">
    <property type="entry name" value="HATPase_c"/>
    <property type="match status" value="1"/>
</dbReference>
<evidence type="ECO:0000256" key="4">
    <source>
        <dbReference type="ARBA" id="ARBA00022679"/>
    </source>
</evidence>
<dbReference type="PATRIC" id="fig|512763.3.peg.1462"/>
<evidence type="ECO:0000259" key="6">
    <source>
        <dbReference type="PROSITE" id="PS50109"/>
    </source>
</evidence>
<proteinExistence type="predicted"/>
<comment type="catalytic activity">
    <reaction evidence="1">
        <text>ATP + protein L-histidine = ADP + protein N-phospho-L-histidine.</text>
        <dbReference type="EC" id="2.7.13.3"/>
    </reaction>
</comment>
<feature type="domain" description="PAC" evidence="7">
    <location>
        <begin position="396"/>
        <end position="451"/>
    </location>
</feature>
<reference evidence="8 9" key="1">
    <citation type="submission" date="2015-08" db="EMBL/GenBank/DDBJ databases">
        <title>Complete genome sequence of Rufibacter tibetensis strain 1351t, a radiation-resistant bacterium from tibet plateau.</title>
        <authorList>
            <person name="Dai J."/>
        </authorList>
    </citation>
    <scope>NUCLEOTIDE SEQUENCE [LARGE SCALE GENOMIC DNA]</scope>
    <source>
        <strain evidence="8 9">1351</strain>
    </source>
</reference>
<dbReference type="SUPFAM" id="SSF55781">
    <property type="entry name" value="GAF domain-like"/>
    <property type="match status" value="1"/>
</dbReference>
<dbReference type="InterPro" id="IPR000700">
    <property type="entry name" value="PAS-assoc_C"/>
</dbReference>
<dbReference type="InterPro" id="IPR003661">
    <property type="entry name" value="HisK_dim/P_dom"/>
</dbReference>
<feature type="domain" description="Histidine kinase" evidence="6">
    <location>
        <begin position="469"/>
        <end position="686"/>
    </location>
</feature>
<dbReference type="Gene3D" id="3.30.565.10">
    <property type="entry name" value="Histidine kinase-like ATPase, C-terminal domain"/>
    <property type="match status" value="1"/>
</dbReference>
<keyword evidence="5" id="KW-0418">Kinase</keyword>
<dbReference type="NCBIfam" id="TIGR00229">
    <property type="entry name" value="sensory_box"/>
    <property type="match status" value="1"/>
</dbReference>
<dbReference type="KEGG" id="rti:DC20_06610"/>
<dbReference type="SMART" id="SM00388">
    <property type="entry name" value="HisKA"/>
    <property type="match status" value="1"/>
</dbReference>
<dbReference type="Gene3D" id="3.30.450.40">
    <property type="match status" value="1"/>
</dbReference>
<dbReference type="Proteomes" id="UP000061382">
    <property type="component" value="Chromosome"/>
</dbReference>
<dbReference type="SUPFAM" id="SSF55874">
    <property type="entry name" value="ATPase domain of HSP90 chaperone/DNA topoisomerase II/histidine kinase"/>
    <property type="match status" value="1"/>
</dbReference>
<keyword evidence="3" id="KW-0597">Phosphoprotein</keyword>
<evidence type="ECO:0000256" key="1">
    <source>
        <dbReference type="ARBA" id="ARBA00000085"/>
    </source>
</evidence>
<dbReference type="PANTHER" id="PTHR43304">
    <property type="entry name" value="PHYTOCHROME-LIKE PROTEIN CPH1"/>
    <property type="match status" value="1"/>
</dbReference>
<evidence type="ECO:0000313" key="9">
    <source>
        <dbReference type="Proteomes" id="UP000061382"/>
    </source>
</evidence>
<evidence type="ECO:0000256" key="3">
    <source>
        <dbReference type="ARBA" id="ARBA00022553"/>
    </source>
</evidence>
<dbReference type="PROSITE" id="PS50113">
    <property type="entry name" value="PAC"/>
    <property type="match status" value="1"/>
</dbReference>
<dbReference type="Gene3D" id="1.10.287.130">
    <property type="match status" value="1"/>
</dbReference>
<dbReference type="InterPro" id="IPR035965">
    <property type="entry name" value="PAS-like_dom_sf"/>
</dbReference>
<dbReference type="SMART" id="SM00387">
    <property type="entry name" value="HATPase_c"/>
    <property type="match status" value="1"/>
</dbReference>
<dbReference type="Pfam" id="PF00512">
    <property type="entry name" value="HisKA"/>
    <property type="match status" value="1"/>
</dbReference>
<dbReference type="InterPro" id="IPR004358">
    <property type="entry name" value="Sig_transdc_His_kin-like_C"/>
</dbReference>
<dbReference type="SUPFAM" id="SSF55785">
    <property type="entry name" value="PYP-like sensor domain (PAS domain)"/>
    <property type="match status" value="2"/>
</dbReference>
<dbReference type="InterPro" id="IPR036890">
    <property type="entry name" value="HATPase_C_sf"/>
</dbReference>
<keyword evidence="9" id="KW-1185">Reference proteome</keyword>
<dbReference type="OrthoDB" id="9766459at2"/>
<dbReference type="STRING" id="512763.DC20_06610"/>
<protein>
    <recommendedName>
        <fullName evidence="2">histidine kinase</fullName>
        <ecNumber evidence="2">2.7.13.3</ecNumber>
    </recommendedName>
</protein>
<accession>A0A0P0C7M0</accession>
<evidence type="ECO:0000256" key="5">
    <source>
        <dbReference type="ARBA" id="ARBA00022777"/>
    </source>
</evidence>
<sequence length="693" mass="77280">MGQLMRAYDWENHPLGNPGHWPQSLKANIRLLLNSGFPMFIWWSNGLYAFHNDAYLPALGQKHPSALGASARNIWAEIWNEVGGVAEAILAGGKPFYAEGLLLYLERKGFKEETYWTFSYSPAFDDEGQAAGVFCACSEETSTILGQRRLKALKDISDALPQIQGLNQACQTTCDILAQNQSDIPFSQIYLLNRTETEVTLLGQSGKVPVQMAEVMVLEEHEVQSQWPFSEVQHSKKSLVLEDLQAFGFPAHQNGSEVGPKQAIILPIFRPGQDQLIGFFVSGISPQLEYDTDYRNFHDLLAGQIATSISSVQTREEAARQQAELRDLFNQAPVAICILRGPLHVVELANPGICELWGKKQEDVLRKPILEALPEVKDQGIKELLDGVYTTGIPYVNNELAVLLERNGKLEPVYVSFVYHPMRDAQGTIIGVIAVAVGINEQVEARQQIEVKNRELLAINADLDNFVYSASHDLKAPISNIEGLVETLVELLPHEIQQQEVVQRVLKLMHASVNRFKRAVADLTEVAKIQWEAGEDITSIDLPEVVADVQLDFENMINSTGARVETHFAPDSSVKFSAQNVRSIVYNLFSNALKYRSPDRTPEIKITTEITPGYLILSVSDNGLGLKSEDKGKVFSMFKRLHDHVEGTGIGLYIVKRIVENAGGKIELETEHDQGSTFRVFFKRQKAEVSVMK</sequence>
<evidence type="ECO:0000313" key="8">
    <source>
        <dbReference type="EMBL" id="ALJ01270.1"/>
    </source>
</evidence>
<name>A0A0P0C7M0_9BACT</name>
<dbReference type="GO" id="GO:0000155">
    <property type="term" value="F:phosphorelay sensor kinase activity"/>
    <property type="evidence" value="ECO:0007669"/>
    <property type="project" value="InterPro"/>
</dbReference>
<dbReference type="Pfam" id="PF08448">
    <property type="entry name" value="PAS_4"/>
    <property type="match status" value="1"/>
</dbReference>
<dbReference type="InterPro" id="IPR000014">
    <property type="entry name" value="PAS"/>
</dbReference>
<dbReference type="InterPro" id="IPR036097">
    <property type="entry name" value="HisK_dim/P_sf"/>
</dbReference>
<dbReference type="Gene3D" id="3.30.450.20">
    <property type="entry name" value="PAS domain"/>
    <property type="match status" value="2"/>
</dbReference>
<dbReference type="AlphaFoldDB" id="A0A0P0C7M0"/>
<dbReference type="InterPro" id="IPR003594">
    <property type="entry name" value="HATPase_dom"/>
</dbReference>
<organism evidence="8 9">
    <name type="scientific">Rufibacter tibetensis</name>
    <dbReference type="NCBI Taxonomy" id="512763"/>
    <lineage>
        <taxon>Bacteria</taxon>
        <taxon>Pseudomonadati</taxon>
        <taxon>Bacteroidota</taxon>
        <taxon>Cytophagia</taxon>
        <taxon>Cytophagales</taxon>
        <taxon>Hymenobacteraceae</taxon>
        <taxon>Rufibacter</taxon>
    </lineage>
</organism>
<dbReference type="EMBL" id="CP012643">
    <property type="protein sequence ID" value="ALJ01270.1"/>
    <property type="molecule type" value="Genomic_DNA"/>
</dbReference>
<dbReference type="InterPro" id="IPR013656">
    <property type="entry name" value="PAS_4"/>
</dbReference>
<dbReference type="PANTHER" id="PTHR43304:SF1">
    <property type="entry name" value="PAC DOMAIN-CONTAINING PROTEIN"/>
    <property type="match status" value="1"/>
</dbReference>
<evidence type="ECO:0000256" key="2">
    <source>
        <dbReference type="ARBA" id="ARBA00012438"/>
    </source>
</evidence>
<evidence type="ECO:0000259" key="7">
    <source>
        <dbReference type="PROSITE" id="PS50113"/>
    </source>
</evidence>
<dbReference type="InterPro" id="IPR005467">
    <property type="entry name" value="His_kinase_dom"/>
</dbReference>
<dbReference type="SUPFAM" id="SSF47384">
    <property type="entry name" value="Homodimeric domain of signal transducing histidine kinase"/>
    <property type="match status" value="1"/>
</dbReference>
<dbReference type="PRINTS" id="PR00344">
    <property type="entry name" value="BCTRLSENSOR"/>
</dbReference>
<dbReference type="CDD" id="cd00082">
    <property type="entry name" value="HisKA"/>
    <property type="match status" value="1"/>
</dbReference>
<keyword evidence="4" id="KW-0808">Transferase</keyword>
<dbReference type="PROSITE" id="PS50109">
    <property type="entry name" value="HIS_KIN"/>
    <property type="match status" value="1"/>
</dbReference>